<dbReference type="GO" id="GO:0000786">
    <property type="term" value="C:nucleosome"/>
    <property type="evidence" value="ECO:0007669"/>
    <property type="project" value="InterPro"/>
</dbReference>
<dbReference type="Gene3D" id="1.10.20.10">
    <property type="entry name" value="Histone, subunit A"/>
    <property type="match status" value="1"/>
</dbReference>
<dbReference type="SMART" id="SM00427">
    <property type="entry name" value="H2B"/>
    <property type="match status" value="1"/>
</dbReference>
<evidence type="ECO:0000259" key="3">
    <source>
        <dbReference type="Pfam" id="PF00125"/>
    </source>
</evidence>
<organism evidence="4 5">
    <name type="scientific">Galendromus occidentalis</name>
    <name type="common">western predatory mite</name>
    <dbReference type="NCBI Taxonomy" id="34638"/>
    <lineage>
        <taxon>Eukaryota</taxon>
        <taxon>Metazoa</taxon>
        <taxon>Ecdysozoa</taxon>
        <taxon>Arthropoda</taxon>
        <taxon>Chelicerata</taxon>
        <taxon>Arachnida</taxon>
        <taxon>Acari</taxon>
        <taxon>Parasitiformes</taxon>
        <taxon>Mesostigmata</taxon>
        <taxon>Gamasina</taxon>
        <taxon>Phytoseioidea</taxon>
        <taxon>Phytoseiidae</taxon>
        <taxon>Typhlodrominae</taxon>
        <taxon>Galendromus</taxon>
    </lineage>
</organism>
<dbReference type="GeneID" id="100904381"/>
<evidence type="ECO:0000313" key="4">
    <source>
        <dbReference type="Proteomes" id="UP000694867"/>
    </source>
</evidence>
<evidence type="ECO:0000256" key="2">
    <source>
        <dbReference type="SAM" id="MobiDB-lite"/>
    </source>
</evidence>
<dbReference type="RefSeq" id="XP_003746301.1">
    <property type="nucleotide sequence ID" value="XM_003746253.1"/>
</dbReference>
<dbReference type="InterPro" id="IPR000558">
    <property type="entry name" value="Histone_H2B"/>
</dbReference>
<proteinExistence type="inferred from homology"/>
<dbReference type="GO" id="GO:0030527">
    <property type="term" value="F:structural constituent of chromatin"/>
    <property type="evidence" value="ECO:0007669"/>
    <property type="project" value="InterPro"/>
</dbReference>
<dbReference type="PRINTS" id="PR00621">
    <property type="entry name" value="HISTONEH2B"/>
</dbReference>
<protein>
    <submittedName>
        <fullName evidence="5">Late histone H2B.L4-like</fullName>
    </submittedName>
</protein>
<dbReference type="SUPFAM" id="SSF47113">
    <property type="entry name" value="Histone-fold"/>
    <property type="match status" value="1"/>
</dbReference>
<dbReference type="InterPro" id="IPR007125">
    <property type="entry name" value="H2A/H2B/H3"/>
</dbReference>
<evidence type="ECO:0000256" key="1">
    <source>
        <dbReference type="ARBA" id="ARBA00006846"/>
    </source>
</evidence>
<sequence>MAPTKKTSCANDPRKKDGKPSMKTLESKRKRSFSRYVRRLLKEMKPKFTLQAEAVAVLNELVNDTYERVAAEASRLSLYHGKPEITPREIEAAIKVLFPGDVSKHMNLNRPMAALENQDE</sequence>
<accession>A0AAJ6QWL6</accession>
<dbReference type="KEGG" id="goe:100904381"/>
<name>A0AAJ6QWL6_9ACAR</name>
<feature type="region of interest" description="Disordered" evidence="2">
    <location>
        <begin position="1"/>
        <end position="29"/>
    </location>
</feature>
<keyword evidence="4" id="KW-1185">Reference proteome</keyword>
<dbReference type="InterPro" id="IPR009072">
    <property type="entry name" value="Histone-fold"/>
</dbReference>
<dbReference type="PANTHER" id="PTHR23428">
    <property type="entry name" value="HISTONE H2B"/>
    <property type="match status" value="1"/>
</dbReference>
<evidence type="ECO:0000313" key="5">
    <source>
        <dbReference type="RefSeq" id="XP_003746301.1"/>
    </source>
</evidence>
<feature type="compositionally biased region" description="Polar residues" evidence="2">
    <location>
        <begin position="1"/>
        <end position="10"/>
    </location>
</feature>
<dbReference type="GO" id="GO:0046982">
    <property type="term" value="F:protein heterodimerization activity"/>
    <property type="evidence" value="ECO:0007669"/>
    <property type="project" value="InterPro"/>
</dbReference>
<dbReference type="Proteomes" id="UP000694867">
    <property type="component" value="Unplaced"/>
</dbReference>
<gene>
    <name evidence="5" type="primary">LOC100904381</name>
</gene>
<dbReference type="Pfam" id="PF00125">
    <property type="entry name" value="Histone"/>
    <property type="match status" value="1"/>
</dbReference>
<comment type="similarity">
    <text evidence="1">Belongs to the histone H2B family.</text>
</comment>
<dbReference type="CDD" id="cd22910">
    <property type="entry name" value="HFD_H2B"/>
    <property type="match status" value="1"/>
</dbReference>
<feature type="domain" description="Core Histone H2A/H2B/H3" evidence="3">
    <location>
        <begin position="18"/>
        <end position="95"/>
    </location>
</feature>
<dbReference type="GO" id="GO:0003677">
    <property type="term" value="F:DNA binding"/>
    <property type="evidence" value="ECO:0007669"/>
    <property type="project" value="InterPro"/>
</dbReference>
<dbReference type="AlphaFoldDB" id="A0AAJ6QWL6"/>
<reference evidence="5" key="1">
    <citation type="submission" date="2025-08" db="UniProtKB">
        <authorList>
            <consortium name="RefSeq"/>
        </authorList>
    </citation>
    <scope>IDENTIFICATION</scope>
</reference>